<dbReference type="Gene3D" id="1.20.1740.10">
    <property type="entry name" value="Amino acid/polyamine transporter I"/>
    <property type="match status" value="1"/>
</dbReference>
<feature type="transmembrane region" description="Helical" evidence="5">
    <location>
        <begin position="114"/>
        <end position="137"/>
    </location>
</feature>
<dbReference type="AlphaFoldDB" id="A0A6A5HUQ0"/>
<reference evidence="6 7" key="1">
    <citation type="submission" date="2019-12" db="EMBL/GenBank/DDBJ databases">
        <title>Chromosome-level assembly of the Caenorhabditis remanei genome.</title>
        <authorList>
            <person name="Teterina A.A."/>
            <person name="Willis J.H."/>
            <person name="Phillips P.C."/>
        </authorList>
    </citation>
    <scope>NUCLEOTIDE SEQUENCE [LARGE SCALE GENOMIC DNA]</scope>
    <source>
        <strain evidence="6 7">PX506</strain>
        <tissue evidence="6">Whole organism</tissue>
    </source>
</reference>
<proteinExistence type="predicted"/>
<dbReference type="PANTHER" id="PTHR11785">
    <property type="entry name" value="AMINO ACID TRANSPORTER"/>
    <property type="match status" value="1"/>
</dbReference>
<gene>
    <name evidence="6" type="ORF">GCK72_003336</name>
</gene>
<dbReference type="GeneID" id="9822643"/>
<feature type="transmembrane region" description="Helical" evidence="5">
    <location>
        <begin position="241"/>
        <end position="264"/>
    </location>
</feature>
<feature type="transmembrane region" description="Helical" evidence="5">
    <location>
        <begin position="79"/>
        <end position="102"/>
    </location>
</feature>
<dbReference type="Pfam" id="PF13520">
    <property type="entry name" value="AA_permease_2"/>
    <property type="match status" value="1"/>
</dbReference>
<feature type="transmembrane region" description="Helical" evidence="5">
    <location>
        <begin position="276"/>
        <end position="296"/>
    </location>
</feature>
<evidence type="ECO:0000313" key="6">
    <source>
        <dbReference type="EMBL" id="KAF1771509.1"/>
    </source>
</evidence>
<keyword evidence="3 5" id="KW-1133">Transmembrane helix</keyword>
<sequence length="560" mass="61954">MTRILDEIKPLLRREPGKLELFKRYSAMSSEESPTIGDIAASRHQMGLWSCMSYVIANIVGAGIFITPGPILQYTFSNGLALVVWIGCGLISLIGGICYIELGTSIHDPGCDFAYNVYVGWEGIAFSFMWVGVIMSFPASAAVQAQTFGQYIVAGLDPVWHLEAPWDEVFERGLGFVLIIVLTVLNLYAIDKYASKFQIVVTVAKLLSLAVIICTGFYFLIFKGQTQNLEHPFRGSNTNPGQISLAFYGALWSFAGWDILNYGTPEIHKPRRTMPIALLGGVTIVTAIYVAMNISYMTVLTPGQIMNSTAVAADFAQLTLGNFSYAIPFMIALLLIGTLNSNIFCGSRFTHAAAREGHLPTFLSCINEESNSPRAALLFQLICTIAVTFVDTNSLINYVAFVMFGQRVFTMTALMWIRYRKIPVHPDAIQVPIVFSMLFWIITIALVVVPFIEETTHTIVGVALVLMGLGLYAIFMKPKKLPDFLMRFNDGMTRVTCKVLFTTPDLKHHSSSELSEESEKIDGELIRGDTVSSRFNNESILNHDERTALPTTSSDETSHL</sequence>
<keyword evidence="4 5" id="KW-0472">Membrane</keyword>
<feature type="transmembrane region" description="Helical" evidence="5">
    <location>
        <begin position="398"/>
        <end position="417"/>
    </location>
</feature>
<protein>
    <submittedName>
        <fullName evidence="6">Uncharacterized protein</fullName>
    </submittedName>
</protein>
<feature type="transmembrane region" description="Helical" evidence="5">
    <location>
        <begin position="458"/>
        <end position="476"/>
    </location>
</feature>
<organism evidence="6 7">
    <name type="scientific">Caenorhabditis remanei</name>
    <name type="common">Caenorhabditis vulgaris</name>
    <dbReference type="NCBI Taxonomy" id="31234"/>
    <lineage>
        <taxon>Eukaryota</taxon>
        <taxon>Metazoa</taxon>
        <taxon>Ecdysozoa</taxon>
        <taxon>Nematoda</taxon>
        <taxon>Chromadorea</taxon>
        <taxon>Rhabditida</taxon>
        <taxon>Rhabditina</taxon>
        <taxon>Rhabditomorpha</taxon>
        <taxon>Rhabditoidea</taxon>
        <taxon>Rhabditidae</taxon>
        <taxon>Peloderinae</taxon>
        <taxon>Caenorhabditis</taxon>
    </lineage>
</organism>
<evidence type="ECO:0000313" key="7">
    <source>
        <dbReference type="Proteomes" id="UP000483820"/>
    </source>
</evidence>
<feature type="transmembrane region" description="Helical" evidence="5">
    <location>
        <begin position="197"/>
        <end position="221"/>
    </location>
</feature>
<accession>A0A6A5HUQ0</accession>
<feature type="transmembrane region" description="Helical" evidence="5">
    <location>
        <begin position="173"/>
        <end position="190"/>
    </location>
</feature>
<comment type="caution">
    <text evidence="6">The sequence shown here is derived from an EMBL/GenBank/DDBJ whole genome shotgun (WGS) entry which is preliminary data.</text>
</comment>
<name>A0A6A5HUQ0_CAERE</name>
<evidence type="ECO:0000256" key="3">
    <source>
        <dbReference type="ARBA" id="ARBA00022989"/>
    </source>
</evidence>
<feature type="transmembrane region" description="Helical" evidence="5">
    <location>
        <begin position="325"/>
        <end position="345"/>
    </location>
</feature>
<evidence type="ECO:0000256" key="5">
    <source>
        <dbReference type="SAM" id="Phobius"/>
    </source>
</evidence>
<dbReference type="InterPro" id="IPR002293">
    <property type="entry name" value="AA/rel_permease1"/>
</dbReference>
<comment type="subcellular location">
    <subcellularLocation>
        <location evidence="1">Membrane</location>
        <topology evidence="1">Multi-pass membrane protein</topology>
    </subcellularLocation>
</comment>
<dbReference type="GO" id="GO:0016020">
    <property type="term" value="C:membrane"/>
    <property type="evidence" value="ECO:0007669"/>
    <property type="project" value="UniProtKB-SubCell"/>
</dbReference>
<dbReference type="CTD" id="9822643"/>
<dbReference type="InterPro" id="IPR050598">
    <property type="entry name" value="AminoAcid_Transporter"/>
</dbReference>
<evidence type="ECO:0000256" key="1">
    <source>
        <dbReference type="ARBA" id="ARBA00004141"/>
    </source>
</evidence>
<feature type="transmembrane region" description="Helical" evidence="5">
    <location>
        <begin position="46"/>
        <end position="67"/>
    </location>
</feature>
<dbReference type="RefSeq" id="XP_053592626.1">
    <property type="nucleotide sequence ID" value="XM_053723981.1"/>
</dbReference>
<dbReference type="FunFam" id="1.20.1740.10:FF:000058">
    <property type="entry name" value="Amino Acid Transporter"/>
    <property type="match status" value="1"/>
</dbReference>
<feature type="transmembrane region" description="Helical" evidence="5">
    <location>
        <begin position="429"/>
        <end position="452"/>
    </location>
</feature>
<evidence type="ECO:0000256" key="2">
    <source>
        <dbReference type="ARBA" id="ARBA00022692"/>
    </source>
</evidence>
<dbReference type="PANTHER" id="PTHR11785:SF502">
    <property type="entry name" value="AMINO ACID TRANSPORTER"/>
    <property type="match status" value="1"/>
</dbReference>
<dbReference type="GO" id="GO:0015179">
    <property type="term" value="F:L-amino acid transmembrane transporter activity"/>
    <property type="evidence" value="ECO:0007669"/>
    <property type="project" value="TreeGrafter"/>
</dbReference>
<dbReference type="EMBL" id="WUAV01000001">
    <property type="protein sequence ID" value="KAF1771509.1"/>
    <property type="molecule type" value="Genomic_DNA"/>
</dbReference>
<dbReference type="KEGG" id="crq:GCK72_003336"/>
<dbReference type="Proteomes" id="UP000483820">
    <property type="component" value="Chromosome I"/>
</dbReference>
<keyword evidence="2 5" id="KW-0812">Transmembrane</keyword>
<evidence type="ECO:0000256" key="4">
    <source>
        <dbReference type="ARBA" id="ARBA00023136"/>
    </source>
</evidence>